<dbReference type="AlphaFoldDB" id="A0A2W4XTQ7"/>
<evidence type="ECO:0000313" key="2">
    <source>
        <dbReference type="Proteomes" id="UP000249467"/>
    </source>
</evidence>
<accession>A0A2W4XTQ7</accession>
<comment type="caution">
    <text evidence="1">The sequence shown here is derived from an EMBL/GenBank/DDBJ whole genome shotgun (WGS) entry which is preliminary data.</text>
</comment>
<sequence length="78" mass="8441">MRRFAPHLIFWVLICTNTIGDSYQAKCTAKVSPSIEADLGYSYSNVCKPDTSVIAVAILFLDNTLGNSYSSSSETISG</sequence>
<reference evidence="1 2" key="1">
    <citation type="submission" date="2018-04" db="EMBL/GenBank/DDBJ databases">
        <authorList>
            <person name="Go L.Y."/>
            <person name="Mitchell J.A."/>
        </authorList>
    </citation>
    <scope>NUCLEOTIDE SEQUENCE [LARGE SCALE GENOMIC DNA]</scope>
    <source>
        <strain evidence="1">ULC066bin1</strain>
    </source>
</reference>
<proteinExistence type="predicted"/>
<reference evidence="1 2" key="2">
    <citation type="submission" date="2018-06" db="EMBL/GenBank/DDBJ databases">
        <title>Metagenomic assembly of (sub)arctic Cyanobacteria and their associated microbiome from non-axenic cultures.</title>
        <authorList>
            <person name="Baurain D."/>
        </authorList>
    </citation>
    <scope>NUCLEOTIDE SEQUENCE [LARGE SCALE GENOMIC DNA]</scope>
    <source>
        <strain evidence="1">ULC066bin1</strain>
    </source>
</reference>
<dbReference type="Proteomes" id="UP000249467">
    <property type="component" value="Unassembled WGS sequence"/>
</dbReference>
<protein>
    <submittedName>
        <fullName evidence="1">Uncharacterized protein</fullName>
    </submittedName>
</protein>
<gene>
    <name evidence="1" type="ORF">DCF19_17425</name>
</gene>
<name>A0A2W4XTQ7_9CYAN</name>
<evidence type="ECO:0000313" key="1">
    <source>
        <dbReference type="EMBL" id="PZO38025.1"/>
    </source>
</evidence>
<dbReference type="EMBL" id="QBML01000026">
    <property type="protein sequence ID" value="PZO38025.1"/>
    <property type="molecule type" value="Genomic_DNA"/>
</dbReference>
<organism evidence="1 2">
    <name type="scientific">Pseudanabaena frigida</name>
    <dbReference type="NCBI Taxonomy" id="945775"/>
    <lineage>
        <taxon>Bacteria</taxon>
        <taxon>Bacillati</taxon>
        <taxon>Cyanobacteriota</taxon>
        <taxon>Cyanophyceae</taxon>
        <taxon>Pseudanabaenales</taxon>
        <taxon>Pseudanabaenaceae</taxon>
        <taxon>Pseudanabaena</taxon>
    </lineage>
</organism>